<proteinExistence type="inferred from homology"/>
<dbReference type="PANTHER" id="PTHR35005">
    <property type="entry name" value="3-DEHYDRO-SCYLLO-INOSOSE HYDROLASE"/>
    <property type="match status" value="1"/>
</dbReference>
<evidence type="ECO:0000256" key="1">
    <source>
        <dbReference type="ARBA" id="ARBA00001947"/>
    </source>
</evidence>
<comment type="similarity">
    <text evidence="5">Belongs to the creatininase superfamily.</text>
</comment>
<evidence type="ECO:0000313" key="6">
    <source>
        <dbReference type="EMBL" id="OGG45635.1"/>
    </source>
</evidence>
<dbReference type="GO" id="GO:0009231">
    <property type="term" value="P:riboflavin biosynthetic process"/>
    <property type="evidence" value="ECO:0007669"/>
    <property type="project" value="TreeGrafter"/>
</dbReference>
<keyword evidence="2" id="KW-0479">Metal-binding</keyword>
<dbReference type="EMBL" id="MFKF01000369">
    <property type="protein sequence ID" value="OGG45635.1"/>
    <property type="molecule type" value="Genomic_DNA"/>
</dbReference>
<keyword evidence="3" id="KW-0378">Hydrolase</keyword>
<protein>
    <recommendedName>
        <fullName evidence="8">Creatininase</fullName>
    </recommendedName>
</protein>
<dbReference type="GO" id="GO:0016811">
    <property type="term" value="F:hydrolase activity, acting on carbon-nitrogen (but not peptide) bonds, in linear amides"/>
    <property type="evidence" value="ECO:0007669"/>
    <property type="project" value="TreeGrafter"/>
</dbReference>
<dbReference type="AlphaFoldDB" id="A0A1F6C908"/>
<accession>A0A1F6C908</accession>
<dbReference type="Proteomes" id="UP000178606">
    <property type="component" value="Unassembled WGS sequence"/>
</dbReference>
<dbReference type="Pfam" id="PF02633">
    <property type="entry name" value="Creatininase"/>
    <property type="match status" value="1"/>
</dbReference>
<dbReference type="GO" id="GO:0046872">
    <property type="term" value="F:metal ion binding"/>
    <property type="evidence" value="ECO:0007669"/>
    <property type="project" value="UniProtKB-KW"/>
</dbReference>
<gene>
    <name evidence="6" type="ORF">A3F84_28855</name>
</gene>
<organism evidence="6 7">
    <name type="scientific">Handelsmanbacteria sp. (strain RIFCSPLOWO2_12_FULL_64_10)</name>
    <dbReference type="NCBI Taxonomy" id="1817868"/>
    <lineage>
        <taxon>Bacteria</taxon>
        <taxon>Candidatus Handelsmaniibacteriota</taxon>
    </lineage>
</organism>
<name>A0A1F6C908_HANXR</name>
<evidence type="ECO:0000256" key="2">
    <source>
        <dbReference type="ARBA" id="ARBA00022723"/>
    </source>
</evidence>
<sequence length="272" mass="30788">MFKVSYDGKNRKVLWQEMWRREFLEALKHDPVVIVPTGSIEQHGPHCPMDVDIVGPFYMAARTAQRVNDFPVIVAPPVWSGFTHYNMGFPGTISLRIETYLNLVGDVCRSIAANGFRRIVVINGHGGNDAPNRVVMNTVSEDNVFIVAFSWWAVVAQEMKEWSEADAGSVGHGGEWETSVQLYLRDYLIDKGKMNADIFPNPFSPELRHFAGFAERRRDTRDITGTVGNSLVASAAKGERVFNLVVDRLEKMVREYHAQPVRDYREFGTHCP</sequence>
<comment type="cofactor">
    <cofactor evidence="1">
        <name>Zn(2+)</name>
        <dbReference type="ChEBI" id="CHEBI:29105"/>
    </cofactor>
</comment>
<dbReference type="SUPFAM" id="SSF102215">
    <property type="entry name" value="Creatininase"/>
    <property type="match status" value="1"/>
</dbReference>
<reference evidence="6 7" key="1">
    <citation type="journal article" date="2016" name="Nat. Commun.">
        <title>Thousands of microbial genomes shed light on interconnected biogeochemical processes in an aquifer system.</title>
        <authorList>
            <person name="Anantharaman K."/>
            <person name="Brown C.T."/>
            <person name="Hug L.A."/>
            <person name="Sharon I."/>
            <person name="Castelle C.J."/>
            <person name="Probst A.J."/>
            <person name="Thomas B.C."/>
            <person name="Singh A."/>
            <person name="Wilkins M.J."/>
            <person name="Karaoz U."/>
            <person name="Brodie E.L."/>
            <person name="Williams K.H."/>
            <person name="Hubbard S.S."/>
            <person name="Banfield J.F."/>
        </authorList>
    </citation>
    <scope>NUCLEOTIDE SEQUENCE [LARGE SCALE GENOMIC DNA]</scope>
    <source>
        <strain evidence="7">RIFCSPLOWO2_12_FULL_64_10</strain>
    </source>
</reference>
<evidence type="ECO:0000313" key="7">
    <source>
        <dbReference type="Proteomes" id="UP000178606"/>
    </source>
</evidence>
<comment type="caution">
    <text evidence="6">The sequence shown here is derived from an EMBL/GenBank/DDBJ whole genome shotgun (WGS) entry which is preliminary data.</text>
</comment>
<dbReference type="PANTHER" id="PTHR35005:SF1">
    <property type="entry name" value="2-AMINO-5-FORMYLAMINO-6-RIBOSYLAMINOPYRIMIDIN-4(3H)-ONE 5'-MONOPHOSPHATE DEFORMYLASE"/>
    <property type="match status" value="1"/>
</dbReference>
<evidence type="ECO:0000256" key="5">
    <source>
        <dbReference type="ARBA" id="ARBA00024029"/>
    </source>
</evidence>
<keyword evidence="4" id="KW-0862">Zinc</keyword>
<dbReference type="InterPro" id="IPR003785">
    <property type="entry name" value="Creatininase/forma_Hydrolase"/>
</dbReference>
<dbReference type="InterPro" id="IPR024087">
    <property type="entry name" value="Creatininase-like_sf"/>
</dbReference>
<evidence type="ECO:0008006" key="8">
    <source>
        <dbReference type="Google" id="ProtNLM"/>
    </source>
</evidence>
<dbReference type="Gene3D" id="3.40.50.10310">
    <property type="entry name" value="Creatininase"/>
    <property type="match status" value="1"/>
</dbReference>
<evidence type="ECO:0000256" key="3">
    <source>
        <dbReference type="ARBA" id="ARBA00022801"/>
    </source>
</evidence>
<evidence type="ECO:0000256" key="4">
    <source>
        <dbReference type="ARBA" id="ARBA00022833"/>
    </source>
</evidence>